<dbReference type="InterPro" id="IPR036565">
    <property type="entry name" value="Mur-like_cat_sf"/>
</dbReference>
<evidence type="ECO:0000313" key="18">
    <source>
        <dbReference type="EMBL" id="MFD2698808.1"/>
    </source>
</evidence>
<proteinExistence type="inferred from homology"/>
<comment type="caution">
    <text evidence="18">The sequence shown here is derived from an EMBL/GenBank/DDBJ whole genome shotgun (WGS) entry which is preliminary data.</text>
</comment>
<evidence type="ECO:0000256" key="9">
    <source>
        <dbReference type="ARBA" id="ARBA00022960"/>
    </source>
</evidence>
<comment type="pathway">
    <text evidence="2 14">Cell wall biogenesis; peptidoglycan biosynthesis.</text>
</comment>
<sequence>MVNFRNIENLYFLGIGGIGMSALARYYAGGKYKVYGYDSTRTQLTQELEDEGAQVVYHEEAGLSLLQGLSKANTLVVFTPAVAKTNIILSYAQTNQFPILKRAQLLGEITKNHPTLAVAGTHGKTTTTSILAHILKVAEVRLTAFLGGITENYNTNYLNEGNEAIVVEADEFDRSFMHLSPSIAGITSLDADHLDIYKNKASLEVSYRAFISKIEQPENCFKIEGLAIPGQPVGFSATCVYQILQYTVREGKYIFDFKTPNGVLRDLEFALPGRHNLLNAALAMAMALHFGVAPKHMASALRSFKGIKRRFSIHCHKPRVLIEDYAHHPQEIKAMHQAVSEMYPNKRCLAVFQPHLYSRTQDFATEFQESLAAFDEVLLLPIYPAREQAIPGVNSEMLLSDIENVQKKCIQKTDLVSEVLQSDAEVVILLGAGDIGLEAEKIKKALKREN</sequence>
<evidence type="ECO:0000256" key="6">
    <source>
        <dbReference type="ARBA" id="ARBA00022618"/>
    </source>
</evidence>
<dbReference type="InterPro" id="IPR036615">
    <property type="entry name" value="Mur_ligase_C_dom_sf"/>
</dbReference>
<keyword evidence="19" id="KW-1185">Reference proteome</keyword>
<evidence type="ECO:0000256" key="13">
    <source>
        <dbReference type="ARBA" id="ARBA00047833"/>
    </source>
</evidence>
<dbReference type="NCBIfam" id="TIGR01082">
    <property type="entry name" value="murC"/>
    <property type="match status" value="1"/>
</dbReference>
<dbReference type="InterPro" id="IPR013221">
    <property type="entry name" value="Mur_ligase_cen"/>
</dbReference>
<dbReference type="Pfam" id="PF02875">
    <property type="entry name" value="Mur_ligase_C"/>
    <property type="match status" value="1"/>
</dbReference>
<feature type="binding site" evidence="14">
    <location>
        <begin position="120"/>
        <end position="126"/>
    </location>
    <ligand>
        <name>ATP</name>
        <dbReference type="ChEBI" id="CHEBI:30616"/>
    </ligand>
</feature>
<dbReference type="RefSeq" id="WP_379048752.1">
    <property type="nucleotide sequence ID" value="NZ_JBHULZ010000041.1"/>
</dbReference>
<dbReference type="SUPFAM" id="SSF51984">
    <property type="entry name" value="MurCD N-terminal domain"/>
    <property type="match status" value="1"/>
</dbReference>
<dbReference type="Gene3D" id="3.40.50.720">
    <property type="entry name" value="NAD(P)-binding Rossmann-like Domain"/>
    <property type="match status" value="1"/>
</dbReference>
<dbReference type="InterPro" id="IPR005758">
    <property type="entry name" value="UDP-N-AcMur_Ala_ligase_MurC"/>
</dbReference>
<evidence type="ECO:0000256" key="12">
    <source>
        <dbReference type="ARBA" id="ARBA00023316"/>
    </source>
</evidence>
<evidence type="ECO:0000256" key="2">
    <source>
        <dbReference type="ARBA" id="ARBA00004752"/>
    </source>
</evidence>
<dbReference type="Pfam" id="PF08245">
    <property type="entry name" value="Mur_ligase_M"/>
    <property type="match status" value="1"/>
</dbReference>
<keyword evidence="11 14" id="KW-0131">Cell cycle</keyword>
<evidence type="ECO:0000256" key="5">
    <source>
        <dbReference type="ARBA" id="ARBA00022598"/>
    </source>
</evidence>
<name>A0ABW5SG84_9FLAO</name>
<comment type="subcellular location">
    <subcellularLocation>
        <location evidence="1 14">Cytoplasm</location>
    </subcellularLocation>
</comment>
<dbReference type="Gene3D" id="3.40.1190.10">
    <property type="entry name" value="Mur-like, catalytic domain"/>
    <property type="match status" value="1"/>
</dbReference>
<dbReference type="PANTHER" id="PTHR43445">
    <property type="entry name" value="UDP-N-ACETYLMURAMATE--L-ALANINE LIGASE-RELATED"/>
    <property type="match status" value="1"/>
</dbReference>
<evidence type="ECO:0000256" key="3">
    <source>
        <dbReference type="ARBA" id="ARBA00012211"/>
    </source>
</evidence>
<evidence type="ECO:0000259" key="17">
    <source>
        <dbReference type="Pfam" id="PF08245"/>
    </source>
</evidence>
<comment type="similarity">
    <text evidence="14">Belongs to the MurCDEF family.</text>
</comment>
<evidence type="ECO:0000256" key="4">
    <source>
        <dbReference type="ARBA" id="ARBA00022490"/>
    </source>
</evidence>
<feature type="domain" description="Mur ligase N-terminal catalytic" evidence="15">
    <location>
        <begin position="10"/>
        <end position="112"/>
    </location>
</feature>
<keyword evidence="10 14" id="KW-0573">Peptidoglycan synthesis</keyword>
<evidence type="ECO:0000256" key="1">
    <source>
        <dbReference type="ARBA" id="ARBA00004496"/>
    </source>
</evidence>
<reference evidence="19" key="1">
    <citation type="journal article" date="2019" name="Int. J. Syst. Evol. Microbiol.">
        <title>The Global Catalogue of Microorganisms (GCM) 10K type strain sequencing project: providing services to taxonomists for standard genome sequencing and annotation.</title>
        <authorList>
            <consortium name="The Broad Institute Genomics Platform"/>
            <consortium name="The Broad Institute Genome Sequencing Center for Infectious Disease"/>
            <person name="Wu L."/>
            <person name="Ma J."/>
        </authorList>
    </citation>
    <scope>NUCLEOTIDE SEQUENCE [LARGE SCALE GENOMIC DNA]</scope>
    <source>
        <strain evidence="19">KCTC 42255</strain>
    </source>
</reference>
<dbReference type="InterPro" id="IPR050061">
    <property type="entry name" value="MurCDEF_pg_biosynth"/>
</dbReference>
<feature type="domain" description="Mur ligase C-terminal" evidence="16">
    <location>
        <begin position="309"/>
        <end position="432"/>
    </location>
</feature>
<feature type="domain" description="Mur ligase central" evidence="17">
    <location>
        <begin position="118"/>
        <end position="215"/>
    </location>
</feature>
<dbReference type="InterPro" id="IPR004101">
    <property type="entry name" value="Mur_ligase_C"/>
</dbReference>
<evidence type="ECO:0000256" key="8">
    <source>
        <dbReference type="ARBA" id="ARBA00022840"/>
    </source>
</evidence>
<dbReference type="HAMAP" id="MF_00046">
    <property type="entry name" value="MurC"/>
    <property type="match status" value="1"/>
</dbReference>
<dbReference type="EC" id="6.3.2.8" evidence="3 14"/>
<accession>A0ABW5SG84</accession>
<evidence type="ECO:0000256" key="7">
    <source>
        <dbReference type="ARBA" id="ARBA00022741"/>
    </source>
</evidence>
<gene>
    <name evidence="14 18" type="primary">murC</name>
    <name evidence="18" type="ORF">ACFSQ0_12480</name>
</gene>
<organism evidence="18 19">
    <name type="scientific">Mesonia sediminis</name>
    <dbReference type="NCBI Taxonomy" id="1703946"/>
    <lineage>
        <taxon>Bacteria</taxon>
        <taxon>Pseudomonadati</taxon>
        <taxon>Bacteroidota</taxon>
        <taxon>Flavobacteriia</taxon>
        <taxon>Flavobacteriales</taxon>
        <taxon>Flavobacteriaceae</taxon>
        <taxon>Mesonia</taxon>
    </lineage>
</organism>
<keyword evidence="7 14" id="KW-0547">Nucleotide-binding</keyword>
<evidence type="ECO:0000256" key="14">
    <source>
        <dbReference type="HAMAP-Rule" id="MF_00046"/>
    </source>
</evidence>
<evidence type="ECO:0000259" key="16">
    <source>
        <dbReference type="Pfam" id="PF02875"/>
    </source>
</evidence>
<evidence type="ECO:0000313" key="19">
    <source>
        <dbReference type="Proteomes" id="UP001597357"/>
    </source>
</evidence>
<dbReference type="SUPFAM" id="SSF53244">
    <property type="entry name" value="MurD-like peptide ligases, peptide-binding domain"/>
    <property type="match status" value="1"/>
</dbReference>
<keyword evidence="6 14" id="KW-0132">Cell division</keyword>
<evidence type="ECO:0000256" key="11">
    <source>
        <dbReference type="ARBA" id="ARBA00023306"/>
    </source>
</evidence>
<dbReference type="InterPro" id="IPR000713">
    <property type="entry name" value="Mur_ligase_N"/>
</dbReference>
<keyword evidence="8 14" id="KW-0067">ATP-binding</keyword>
<dbReference type="PANTHER" id="PTHR43445:SF3">
    <property type="entry name" value="UDP-N-ACETYLMURAMATE--L-ALANINE LIGASE"/>
    <property type="match status" value="1"/>
</dbReference>
<dbReference type="EMBL" id="JBHULZ010000041">
    <property type="protein sequence ID" value="MFD2698808.1"/>
    <property type="molecule type" value="Genomic_DNA"/>
</dbReference>
<dbReference type="GO" id="GO:0008763">
    <property type="term" value="F:UDP-N-acetylmuramate-L-alanine ligase activity"/>
    <property type="evidence" value="ECO:0007669"/>
    <property type="project" value="UniProtKB-EC"/>
</dbReference>
<dbReference type="Pfam" id="PF01225">
    <property type="entry name" value="Mur_ligase"/>
    <property type="match status" value="1"/>
</dbReference>
<evidence type="ECO:0000256" key="10">
    <source>
        <dbReference type="ARBA" id="ARBA00022984"/>
    </source>
</evidence>
<dbReference type="Proteomes" id="UP001597357">
    <property type="component" value="Unassembled WGS sequence"/>
</dbReference>
<dbReference type="Gene3D" id="3.90.190.20">
    <property type="entry name" value="Mur ligase, C-terminal domain"/>
    <property type="match status" value="1"/>
</dbReference>
<evidence type="ECO:0000259" key="15">
    <source>
        <dbReference type="Pfam" id="PF01225"/>
    </source>
</evidence>
<keyword evidence="5 14" id="KW-0436">Ligase</keyword>
<keyword evidence="12 14" id="KW-0961">Cell wall biogenesis/degradation</keyword>
<keyword evidence="9 14" id="KW-0133">Cell shape</keyword>
<comment type="catalytic activity">
    <reaction evidence="13 14">
        <text>UDP-N-acetyl-alpha-D-muramate + L-alanine + ATP = UDP-N-acetyl-alpha-D-muramoyl-L-alanine + ADP + phosphate + H(+)</text>
        <dbReference type="Rhea" id="RHEA:23372"/>
        <dbReference type="ChEBI" id="CHEBI:15378"/>
        <dbReference type="ChEBI" id="CHEBI:30616"/>
        <dbReference type="ChEBI" id="CHEBI:43474"/>
        <dbReference type="ChEBI" id="CHEBI:57972"/>
        <dbReference type="ChEBI" id="CHEBI:70757"/>
        <dbReference type="ChEBI" id="CHEBI:83898"/>
        <dbReference type="ChEBI" id="CHEBI:456216"/>
        <dbReference type="EC" id="6.3.2.8"/>
    </reaction>
</comment>
<keyword evidence="4 14" id="KW-0963">Cytoplasm</keyword>
<dbReference type="SUPFAM" id="SSF53623">
    <property type="entry name" value="MurD-like peptide ligases, catalytic domain"/>
    <property type="match status" value="1"/>
</dbReference>
<protein>
    <recommendedName>
        <fullName evidence="3 14">UDP-N-acetylmuramate--L-alanine ligase</fullName>
        <ecNumber evidence="3 14">6.3.2.8</ecNumber>
    </recommendedName>
    <alternativeName>
        <fullName evidence="14">UDP-N-acetylmuramoyl-L-alanine synthetase</fullName>
    </alternativeName>
</protein>
<comment type="function">
    <text evidence="14">Cell wall formation.</text>
</comment>